<dbReference type="AlphaFoldDB" id="A0A8X6N4B1"/>
<gene>
    <name evidence="2" type="primary">AVEN_190561_1</name>
    <name evidence="2" type="ORF">NPIL_363571</name>
    <name evidence="1" type="ORF">NPIL_366581</name>
    <name evidence="3" type="ORF">NPIL_435991</name>
</gene>
<dbReference type="EMBL" id="BMAW01047085">
    <property type="protein sequence ID" value="GFS59067.1"/>
    <property type="molecule type" value="Genomic_DNA"/>
</dbReference>
<dbReference type="OrthoDB" id="5870662at2759"/>
<evidence type="ECO:0000313" key="2">
    <source>
        <dbReference type="EMBL" id="GFS92770.1"/>
    </source>
</evidence>
<comment type="caution">
    <text evidence="2">The sequence shown here is derived from an EMBL/GenBank/DDBJ whole genome shotgun (WGS) entry which is preliminary data.</text>
</comment>
<proteinExistence type="predicted"/>
<evidence type="ECO:0000313" key="4">
    <source>
        <dbReference type="Proteomes" id="UP000887013"/>
    </source>
</evidence>
<evidence type="ECO:0000313" key="1">
    <source>
        <dbReference type="EMBL" id="GFS59067.1"/>
    </source>
</evidence>
<evidence type="ECO:0000313" key="3">
    <source>
        <dbReference type="EMBL" id="GFT87159.1"/>
    </source>
</evidence>
<dbReference type="EMBL" id="BMAW01073292">
    <property type="protein sequence ID" value="GFT87159.1"/>
    <property type="molecule type" value="Genomic_DNA"/>
</dbReference>
<dbReference type="EMBL" id="BMAW01099966">
    <property type="protein sequence ID" value="GFS92770.1"/>
    <property type="molecule type" value="Genomic_DNA"/>
</dbReference>
<sequence>MQEKLGNKREVALRHFIGLVKKFEREPMLYKVYREVLDGGYLEKGIVERCVTEGLADESLFYLLYKAVVREENVSSLLRIVFNGVSFF</sequence>
<accession>A0A8X6N4B1</accession>
<reference evidence="2" key="1">
    <citation type="submission" date="2020-08" db="EMBL/GenBank/DDBJ databases">
        <title>Multicomponent nature underlies the extraordinary mechanical properties of spider dragline silk.</title>
        <authorList>
            <person name="Kono N."/>
            <person name="Nakamura H."/>
            <person name="Mori M."/>
            <person name="Yoshida Y."/>
            <person name="Ohtoshi R."/>
            <person name="Malay A.D."/>
            <person name="Moran D.A.P."/>
            <person name="Tomita M."/>
            <person name="Numata K."/>
            <person name="Arakawa K."/>
        </authorList>
    </citation>
    <scope>NUCLEOTIDE SEQUENCE</scope>
</reference>
<organism evidence="2 4">
    <name type="scientific">Nephila pilipes</name>
    <name type="common">Giant wood spider</name>
    <name type="synonym">Nephila maculata</name>
    <dbReference type="NCBI Taxonomy" id="299642"/>
    <lineage>
        <taxon>Eukaryota</taxon>
        <taxon>Metazoa</taxon>
        <taxon>Ecdysozoa</taxon>
        <taxon>Arthropoda</taxon>
        <taxon>Chelicerata</taxon>
        <taxon>Arachnida</taxon>
        <taxon>Araneae</taxon>
        <taxon>Araneomorphae</taxon>
        <taxon>Entelegynae</taxon>
        <taxon>Araneoidea</taxon>
        <taxon>Nephilidae</taxon>
        <taxon>Nephila</taxon>
    </lineage>
</organism>
<dbReference type="Proteomes" id="UP000887013">
    <property type="component" value="Unassembled WGS sequence"/>
</dbReference>
<protein>
    <submittedName>
        <fullName evidence="2">Integrase catalytic domain-containing protein</fullName>
    </submittedName>
</protein>
<name>A0A8X6N4B1_NEPPI</name>
<keyword evidence="4" id="KW-1185">Reference proteome</keyword>